<dbReference type="PIRSF" id="PIRSF000804">
    <property type="entry name" value="DNA_pol_III_b"/>
    <property type="match status" value="1"/>
</dbReference>
<evidence type="ECO:0000256" key="9">
    <source>
        <dbReference type="ARBA" id="ARBA00023125"/>
    </source>
</evidence>
<evidence type="ECO:0000256" key="4">
    <source>
        <dbReference type="ARBA" id="ARBA00022490"/>
    </source>
</evidence>
<dbReference type="AlphaFoldDB" id="A0A1U7NFF7"/>
<evidence type="ECO:0000259" key="11">
    <source>
        <dbReference type="Pfam" id="PF00712"/>
    </source>
</evidence>
<dbReference type="GO" id="GO:0003887">
    <property type="term" value="F:DNA-directed DNA polymerase activity"/>
    <property type="evidence" value="ECO:0007669"/>
    <property type="project" value="UniProtKB-UniRule"/>
</dbReference>
<reference evidence="14 15" key="1">
    <citation type="submission" date="2016-11" db="EMBL/GenBank/DDBJ databases">
        <title>Description of two novel members of the family Erysipelotrichaceae: Ileibacterium lipovorans gen. nov., sp. nov. and Dubosiella newyorkensis, gen. nov., sp. nov.</title>
        <authorList>
            <person name="Cox L.M."/>
            <person name="Sohn J."/>
            <person name="Tyrrell K.L."/>
            <person name="Citron D.M."/>
            <person name="Lawson P.A."/>
            <person name="Patel N.B."/>
            <person name="Iizumi T."/>
            <person name="Perez-Perez G.I."/>
            <person name="Goldstein E.J."/>
            <person name="Blaser M.J."/>
        </authorList>
    </citation>
    <scope>NUCLEOTIDE SEQUENCE [LARGE SCALE GENOMIC DNA]</scope>
    <source>
        <strain evidence="14 15">NYU-BL-A3</strain>
    </source>
</reference>
<dbReference type="InterPro" id="IPR022634">
    <property type="entry name" value="DNA_polIII_beta_N"/>
</dbReference>
<dbReference type="InterPro" id="IPR022637">
    <property type="entry name" value="DNA_polIII_beta_cen"/>
</dbReference>
<evidence type="ECO:0000256" key="10">
    <source>
        <dbReference type="PIRNR" id="PIRNR000804"/>
    </source>
</evidence>
<comment type="subunit">
    <text evidence="10">Forms a ring-shaped head-to-tail homodimer around DNA.</text>
</comment>
<keyword evidence="5 10" id="KW-0808">Transferase</keyword>
<dbReference type="Pfam" id="PF02768">
    <property type="entry name" value="DNA_pol3_beta_3"/>
    <property type="match status" value="1"/>
</dbReference>
<evidence type="ECO:0000256" key="7">
    <source>
        <dbReference type="ARBA" id="ARBA00022705"/>
    </source>
</evidence>
<dbReference type="PANTHER" id="PTHR30478">
    <property type="entry name" value="DNA POLYMERASE III SUBUNIT BETA"/>
    <property type="match status" value="1"/>
</dbReference>
<dbReference type="SMART" id="SM00480">
    <property type="entry name" value="POL3Bc"/>
    <property type="match status" value="1"/>
</dbReference>
<dbReference type="GO" id="GO:0005737">
    <property type="term" value="C:cytoplasm"/>
    <property type="evidence" value="ECO:0007669"/>
    <property type="project" value="UniProtKB-SubCell"/>
</dbReference>
<dbReference type="InterPro" id="IPR022635">
    <property type="entry name" value="DNA_polIII_beta_C"/>
</dbReference>
<protein>
    <recommendedName>
        <fullName evidence="3 10">Beta sliding clamp</fullName>
    </recommendedName>
</protein>
<dbReference type="InterPro" id="IPR001001">
    <property type="entry name" value="DNA_polIII_beta"/>
</dbReference>
<evidence type="ECO:0000256" key="1">
    <source>
        <dbReference type="ARBA" id="ARBA00004496"/>
    </source>
</evidence>
<dbReference type="OrthoDB" id="8421503at2"/>
<keyword evidence="7 10" id="KW-0235">DNA replication</keyword>
<organism evidence="14 15">
    <name type="scientific">Ileibacterium valens</name>
    <dbReference type="NCBI Taxonomy" id="1862668"/>
    <lineage>
        <taxon>Bacteria</taxon>
        <taxon>Bacillati</taxon>
        <taxon>Bacillota</taxon>
        <taxon>Erysipelotrichia</taxon>
        <taxon>Erysipelotrichales</taxon>
        <taxon>Erysipelotrichaceae</taxon>
        <taxon>Ileibacterium</taxon>
    </lineage>
</organism>
<evidence type="ECO:0000313" key="15">
    <source>
        <dbReference type="Proteomes" id="UP000186341"/>
    </source>
</evidence>
<evidence type="ECO:0000256" key="6">
    <source>
        <dbReference type="ARBA" id="ARBA00022695"/>
    </source>
</evidence>
<dbReference type="SUPFAM" id="SSF55979">
    <property type="entry name" value="DNA clamp"/>
    <property type="match status" value="3"/>
</dbReference>
<feature type="domain" description="DNA polymerase III beta sliding clamp central" evidence="12">
    <location>
        <begin position="135"/>
        <end position="247"/>
    </location>
</feature>
<dbReference type="RefSeq" id="WP_075819828.1">
    <property type="nucleotide sequence ID" value="NZ_CAJUTZ010000011.1"/>
</dbReference>
<dbReference type="GO" id="GO:0009360">
    <property type="term" value="C:DNA polymerase III complex"/>
    <property type="evidence" value="ECO:0007669"/>
    <property type="project" value="InterPro"/>
</dbReference>
<keyword evidence="9" id="KW-0238">DNA-binding</keyword>
<keyword evidence="15" id="KW-1185">Reference proteome</keyword>
<feature type="domain" description="DNA polymerase III beta sliding clamp N-terminal" evidence="11">
    <location>
        <begin position="1"/>
        <end position="121"/>
    </location>
</feature>
<accession>A0A1U7NFF7</accession>
<evidence type="ECO:0000259" key="12">
    <source>
        <dbReference type="Pfam" id="PF02767"/>
    </source>
</evidence>
<dbReference type="Pfam" id="PF00712">
    <property type="entry name" value="DNA_pol3_beta"/>
    <property type="match status" value="1"/>
</dbReference>
<evidence type="ECO:0000256" key="8">
    <source>
        <dbReference type="ARBA" id="ARBA00022932"/>
    </source>
</evidence>
<dbReference type="InterPro" id="IPR046938">
    <property type="entry name" value="DNA_clamp_sf"/>
</dbReference>
<dbReference type="Gene3D" id="3.10.150.10">
    <property type="entry name" value="DNA Polymerase III, subunit A, domain 2"/>
    <property type="match status" value="1"/>
</dbReference>
<dbReference type="CDD" id="cd00140">
    <property type="entry name" value="beta_clamp"/>
    <property type="match status" value="1"/>
</dbReference>
<keyword evidence="6 10" id="KW-0548">Nucleotidyltransferase</keyword>
<dbReference type="GO" id="GO:0006271">
    <property type="term" value="P:DNA strand elongation involved in DNA replication"/>
    <property type="evidence" value="ECO:0007669"/>
    <property type="project" value="TreeGrafter"/>
</dbReference>
<comment type="function">
    <text evidence="10">Confers DNA tethering and processivity to DNA polymerases and other proteins. Acts as a clamp, forming a ring around DNA (a reaction catalyzed by the clamp-loading complex) which diffuses in an ATP-independent manner freely and bidirectionally along dsDNA. Initially characterized for its ability to contact the catalytic subunit of DNA polymerase III (Pol III), a complex, multichain enzyme responsible for most of the replicative synthesis in bacteria; Pol III exhibits 3'-5' exonuclease proofreading activity. The beta chain is required for initiation of replication as well as for processivity of DNA replication.</text>
</comment>
<comment type="similarity">
    <text evidence="2 10">Belongs to the beta sliding clamp family.</text>
</comment>
<comment type="caution">
    <text evidence="14">The sequence shown here is derived from an EMBL/GenBank/DDBJ whole genome shotgun (WGS) entry which is preliminary data.</text>
</comment>
<keyword evidence="8 10" id="KW-0239">DNA-directed DNA polymerase</keyword>
<gene>
    <name evidence="14" type="ORF">BO222_07515</name>
</gene>
<evidence type="ECO:0000259" key="13">
    <source>
        <dbReference type="Pfam" id="PF02768"/>
    </source>
</evidence>
<dbReference type="Proteomes" id="UP000186341">
    <property type="component" value="Unassembled WGS sequence"/>
</dbReference>
<evidence type="ECO:0000256" key="2">
    <source>
        <dbReference type="ARBA" id="ARBA00010752"/>
    </source>
</evidence>
<keyword evidence="4 10" id="KW-0963">Cytoplasm</keyword>
<proteinExistence type="inferred from homology"/>
<feature type="domain" description="DNA polymerase III beta sliding clamp C-terminal" evidence="13">
    <location>
        <begin position="251"/>
        <end position="371"/>
    </location>
</feature>
<name>A0A1U7NFF7_9FIRM</name>
<dbReference type="GO" id="GO:0003677">
    <property type="term" value="F:DNA binding"/>
    <property type="evidence" value="ECO:0007669"/>
    <property type="project" value="UniProtKB-UniRule"/>
</dbReference>
<dbReference type="Pfam" id="PF02767">
    <property type="entry name" value="DNA_pol3_beta_2"/>
    <property type="match status" value="1"/>
</dbReference>
<evidence type="ECO:0000256" key="5">
    <source>
        <dbReference type="ARBA" id="ARBA00022679"/>
    </source>
</evidence>
<comment type="subcellular location">
    <subcellularLocation>
        <location evidence="1 10">Cytoplasm</location>
    </subcellularLocation>
</comment>
<sequence>MEFFINRSYFLNKITNVSHAISPNSPNPSYSGILIFLHPDMIHLTAQDSTMAIVTEIHPGELNQLRIESTGHMIVDAKYLIEIIRHMGGKNIHVMTVGDNMIQVSDENSKFNLFTLELERFALPDIKRPENEIKISLKNIRTTVDQIAYATSEKDARTMLMGVNFRSDGKRIITAATDSYRMALNYIDGEFSQNFNVTVPVRALQEAARIFKNDDDIIQIFVNKRKIQFVSDRTLIQSTLYDGTFPDIAAVIPKNFKSMMELDASMIIPVIERGILFKDDGVAELRMNLSEKGIQIYSGASTIGNADQQVYEVFYQGEELRMAVNGEYLLQAIKALKTLGKVRIDFTGVITPFKVSDPENKDMTMLVVPMRSSY</sequence>
<dbReference type="Gene3D" id="3.70.10.10">
    <property type="match status" value="1"/>
</dbReference>
<evidence type="ECO:0000256" key="3">
    <source>
        <dbReference type="ARBA" id="ARBA00021035"/>
    </source>
</evidence>
<dbReference type="PANTHER" id="PTHR30478:SF0">
    <property type="entry name" value="BETA SLIDING CLAMP"/>
    <property type="match status" value="1"/>
</dbReference>
<dbReference type="GO" id="GO:0008408">
    <property type="term" value="F:3'-5' exonuclease activity"/>
    <property type="evidence" value="ECO:0007669"/>
    <property type="project" value="InterPro"/>
</dbReference>
<dbReference type="GeneID" id="82203031"/>
<dbReference type="NCBIfam" id="TIGR00663">
    <property type="entry name" value="dnan"/>
    <property type="match status" value="1"/>
</dbReference>
<dbReference type="EMBL" id="MPJW01000144">
    <property type="protein sequence ID" value="OLU38961.1"/>
    <property type="molecule type" value="Genomic_DNA"/>
</dbReference>
<evidence type="ECO:0000313" key="14">
    <source>
        <dbReference type="EMBL" id="OLU38961.1"/>
    </source>
</evidence>